<feature type="region of interest" description="Disordered" evidence="1">
    <location>
        <begin position="552"/>
        <end position="647"/>
    </location>
</feature>
<feature type="compositionally biased region" description="Basic and acidic residues" evidence="1">
    <location>
        <begin position="880"/>
        <end position="900"/>
    </location>
</feature>
<feature type="compositionally biased region" description="Polar residues" evidence="1">
    <location>
        <begin position="617"/>
        <end position="629"/>
    </location>
</feature>
<keyword evidence="3" id="KW-1185">Reference proteome</keyword>
<accession>A0ABR3XKQ1</accession>
<feature type="compositionally biased region" description="Polar residues" evidence="1">
    <location>
        <begin position="1169"/>
        <end position="1188"/>
    </location>
</feature>
<feature type="compositionally biased region" description="Gly residues" evidence="1">
    <location>
        <begin position="1749"/>
        <end position="1764"/>
    </location>
</feature>
<gene>
    <name evidence="2" type="ORF">Daus18300_002866</name>
</gene>
<evidence type="ECO:0000313" key="3">
    <source>
        <dbReference type="Proteomes" id="UP001583177"/>
    </source>
</evidence>
<feature type="compositionally biased region" description="Basic and acidic residues" evidence="1">
    <location>
        <begin position="317"/>
        <end position="334"/>
    </location>
</feature>
<feature type="compositionally biased region" description="Polar residues" evidence="1">
    <location>
        <begin position="1408"/>
        <end position="1417"/>
    </location>
</feature>
<feature type="region of interest" description="Disordered" evidence="1">
    <location>
        <begin position="1055"/>
        <end position="1381"/>
    </location>
</feature>
<feature type="compositionally biased region" description="Polar residues" evidence="1">
    <location>
        <begin position="1472"/>
        <end position="1485"/>
    </location>
</feature>
<feature type="compositionally biased region" description="Polar residues" evidence="1">
    <location>
        <begin position="340"/>
        <end position="392"/>
    </location>
</feature>
<protein>
    <submittedName>
        <fullName evidence="2">Uncharacterized protein</fullName>
    </submittedName>
</protein>
<feature type="compositionally biased region" description="Basic and acidic residues" evidence="1">
    <location>
        <begin position="1361"/>
        <end position="1370"/>
    </location>
</feature>
<feature type="compositionally biased region" description="Low complexity" evidence="1">
    <location>
        <begin position="1596"/>
        <end position="1620"/>
    </location>
</feature>
<feature type="compositionally biased region" description="Polar residues" evidence="1">
    <location>
        <begin position="1278"/>
        <end position="1292"/>
    </location>
</feature>
<feature type="compositionally biased region" description="Low complexity" evidence="1">
    <location>
        <begin position="1736"/>
        <end position="1748"/>
    </location>
</feature>
<proteinExistence type="predicted"/>
<dbReference type="EMBL" id="JAWRVE010000017">
    <property type="protein sequence ID" value="KAL1876238.1"/>
    <property type="molecule type" value="Genomic_DNA"/>
</dbReference>
<feature type="compositionally biased region" description="Low complexity" evidence="1">
    <location>
        <begin position="1146"/>
        <end position="1159"/>
    </location>
</feature>
<evidence type="ECO:0000313" key="2">
    <source>
        <dbReference type="EMBL" id="KAL1876238.1"/>
    </source>
</evidence>
<sequence length="1776" mass="191163">MAATIASNSQVWIASQLSATAADARPPRTPWNYVRDRNGMTVIDPVLGFYFNPPKNAKCRWSTDNGTRAPQLIRQGLDLDLPRRTLILWNDVKLESEAARIRQKHWEEMRTLVVPQRFEDLYEYFDSATLWTSGAVNLWNLINLLANDARHNWREVEKHVASECNNWVLDWLETFPAAETNRESLIKWDQKSDILTAVTSQFDWEHDLKFLDLVGQNILRECFLYHFQRLTGNKPKVARFNTHAAEDKPIPARNSATVSVDTTAKASATTIPEDTAAVKTATKPKNLAIDTSVLDQTPHHTVSAPATAVPRITIEPRPAKEAEDIPETKDRKDTIEDESLTNQELAERVQSTARQLSTQSTPGDSQDSMLSAPTHDTQSRAVSATVTKQDNQLQHTFPEKAGTIAHNMKENKPPFFRGPPKSPQGYGPHRQQTSANMLTFRGGPPVLYQKGPMGPSHQQHMIQPFGQLQNGMQPPPPGLIPPTSTHGMPAYPESFPPPGQGFHPGVGLEQMPGLPGPEFQNQMPMRPPHMEPPVLGHPRAHSMGMPPQYMGQHNVGTPMYQPNGYIPKPQNQPGGDNGNKKMRRDFRRDSTHSSGSRSKLRDDPIHGPVYAMKPGKHSNTSTGRQSSKLDGSAAIGPKQPASGAHVECKNNRHGSHARPHTFEFVDCPCFQCARSSRSLYVKHGVFGQEQIEKALMDYFAGWGAENVVVLQGGGGSLVLLHSDQDTVRAMQDLCARPNQGRDIPGLGMVSKIWYALFSKHYATTRDNPAGLSRSLLEARDGRRRSSSNLSRDSNPYRNQQPNNILAKPMDFANCGPGLQPPHFWRGETGGPPNLNMVPMYQQPPQRGLWVPDDADPSRKPSKSESTSKGGMDYQPTTYPKRPDGVTALREDWRSKPRAEEVIDDISSDEAAADIASNVSSQGARSVKVCLPNEAGSSRSRSTSPNVGDDSVKKQFRKNSSKSSASVGQKGSSAGHGSVQNLKAEAVVKDDVPVSSSYRKATAELAVPVEEFRPTAVPEHKQSAEKHGKESLSCYSKVTSQLTEATEEFDVNTVIRHKPTRGRLPEEWMGPSEHKPSTLQDRLGALTGALQMEADRQVSDPMATEGTSVAAKSEALHTEEAPTQQAKNNSFKGGRNRKNKPKPSNDSSTSASATSSATSTEVQSRGPPRASNNRPASGASNSRPASRASTARPESANGMATQSSSRPQSRTQGQRGPSPVGDRNQPTKKRKNSKWQKKPKESLAAQSSAATVGQAKTGGSQDQGRAVSGQEPPPKKPKTLQSESATETVSEPTKSVDDAQDDVVIKEHDGSREFNSHDNTSGSPCLKDRSTQMPSEQSNSSDDKLPSQEQAPKPLQTVFEPPAHDDRDKGSPEANLFSNQKFTIDKAKKDAAMAPILLAKESHDRHRQPSTMKVTTNDGRIALPLFPPNARLPGWATAAARGARSKSDDPFATVQGDPPSEDWLKNKAVKSAQKPSSEPVSHQTSPTPSPEKKTDRRGGSTRLNAAARAFAPTSLPSSPAASVASVLSAKALPFHVKKPSLPGQKGAVEQRFITPAEQVVDPTTVTQPGPPTKEKKRADPAPDRGGNGDAKERARPSEAASAASSTKTAPQAASTARAAPKAVDEEEFPTLAAAASMPQKRAASVVKAPVSAAAAAAASGSKPVSATAAPKAVAALAPKPPVTSPNNVKLGQRGEVSAPAAAKQDGGDKAKAGENKWTTVVGSGKKAGGKNDGGGSNNNNRPTSSRSAGGASGQGRRGGGQGTRGGRPPVGEERKGG</sequence>
<evidence type="ECO:0000256" key="1">
    <source>
        <dbReference type="SAM" id="MobiDB-lite"/>
    </source>
</evidence>
<feature type="compositionally biased region" description="Basic and acidic residues" evidence="1">
    <location>
        <begin position="1302"/>
        <end position="1315"/>
    </location>
</feature>
<feature type="region of interest" description="Disordered" evidence="1">
    <location>
        <begin position="931"/>
        <end position="981"/>
    </location>
</feature>
<feature type="compositionally biased region" description="Polar residues" evidence="1">
    <location>
        <begin position="960"/>
        <end position="971"/>
    </location>
</feature>
<feature type="compositionally biased region" description="Basic and acidic residues" evidence="1">
    <location>
        <begin position="1704"/>
        <end position="1713"/>
    </location>
</feature>
<feature type="region of interest" description="Disordered" evidence="1">
    <location>
        <begin position="294"/>
        <end position="392"/>
    </location>
</feature>
<feature type="region of interest" description="Disordered" evidence="1">
    <location>
        <begin position="1654"/>
        <end position="1776"/>
    </location>
</feature>
<feature type="compositionally biased region" description="Basic residues" evidence="1">
    <location>
        <begin position="1225"/>
        <end position="1236"/>
    </location>
</feature>
<reference evidence="2 3" key="1">
    <citation type="journal article" date="2024" name="IMA Fungus">
        <title>IMA Genome - F19 : A genome assembly and annotation guide to empower mycologists, including annotated draft genome sequences of Ceratocystis pirilliformis, Diaporthe australafricana, Fusarium ophioides, Paecilomyces lecythidis, and Sporothrix stenoceras.</title>
        <authorList>
            <person name="Aylward J."/>
            <person name="Wilson A.M."/>
            <person name="Visagie C.M."/>
            <person name="Spraker J."/>
            <person name="Barnes I."/>
            <person name="Buitendag C."/>
            <person name="Ceriani C."/>
            <person name="Del Mar Angel L."/>
            <person name="du Plessis D."/>
            <person name="Fuchs T."/>
            <person name="Gasser K."/>
            <person name="Kramer D."/>
            <person name="Li W."/>
            <person name="Munsamy K."/>
            <person name="Piso A."/>
            <person name="Price J.L."/>
            <person name="Sonnekus B."/>
            <person name="Thomas C."/>
            <person name="van der Nest A."/>
            <person name="van Dijk A."/>
            <person name="van Heerden A."/>
            <person name="van Vuuren N."/>
            <person name="Yilmaz N."/>
            <person name="Duong T.A."/>
            <person name="van der Merwe N.A."/>
            <person name="Wingfield M.J."/>
            <person name="Wingfield B.D."/>
        </authorList>
    </citation>
    <scope>NUCLEOTIDE SEQUENCE [LARGE SCALE GENOMIC DNA]</scope>
    <source>
        <strain evidence="2 3">CMW 18300</strain>
    </source>
</reference>
<organism evidence="2 3">
    <name type="scientific">Diaporthe australafricana</name>
    <dbReference type="NCBI Taxonomy" id="127596"/>
    <lineage>
        <taxon>Eukaryota</taxon>
        <taxon>Fungi</taxon>
        <taxon>Dikarya</taxon>
        <taxon>Ascomycota</taxon>
        <taxon>Pezizomycotina</taxon>
        <taxon>Sordariomycetes</taxon>
        <taxon>Sordariomycetidae</taxon>
        <taxon>Diaporthales</taxon>
        <taxon>Diaporthaceae</taxon>
        <taxon>Diaporthe</taxon>
    </lineage>
</organism>
<dbReference type="Proteomes" id="UP001583177">
    <property type="component" value="Unassembled WGS sequence"/>
</dbReference>
<feature type="compositionally biased region" description="Low complexity" evidence="1">
    <location>
        <begin position="1654"/>
        <end position="1676"/>
    </location>
</feature>
<feature type="compositionally biased region" description="Polar residues" evidence="1">
    <location>
        <begin position="934"/>
        <end position="945"/>
    </location>
</feature>
<feature type="region of interest" description="Disordered" evidence="1">
    <location>
        <begin position="1397"/>
        <end position="1523"/>
    </location>
</feature>
<feature type="compositionally biased region" description="Low complexity" evidence="1">
    <location>
        <begin position="1200"/>
        <end position="1216"/>
    </location>
</feature>
<feature type="compositionally biased region" description="Basic and acidic residues" evidence="1">
    <location>
        <begin position="1571"/>
        <end position="1581"/>
    </location>
</feature>
<feature type="compositionally biased region" description="Polar residues" evidence="1">
    <location>
        <begin position="1330"/>
        <end position="1339"/>
    </location>
</feature>
<name>A0ABR3XKQ1_9PEZI</name>
<comment type="caution">
    <text evidence="2">The sequence shown here is derived from an EMBL/GenBank/DDBJ whole genome shotgun (WGS) entry which is preliminary data.</text>
</comment>
<feature type="compositionally biased region" description="Low complexity" evidence="1">
    <location>
        <begin position="1510"/>
        <end position="1523"/>
    </location>
</feature>
<feature type="compositionally biased region" description="Polar residues" evidence="1">
    <location>
        <begin position="1120"/>
        <end position="1130"/>
    </location>
</feature>
<feature type="region of interest" description="Disordered" evidence="1">
    <location>
        <begin position="772"/>
        <end position="904"/>
    </location>
</feature>
<feature type="region of interest" description="Disordered" evidence="1">
    <location>
        <begin position="1535"/>
        <end position="1624"/>
    </location>
</feature>